<reference evidence="3" key="1">
    <citation type="journal article" date="2021" name="Sci. Adv.">
        <title>The American lobster genome reveals insights on longevity, neural, and immune adaptations.</title>
        <authorList>
            <person name="Polinski J.M."/>
            <person name="Zimin A.V."/>
            <person name="Clark K.F."/>
            <person name="Kohn A.B."/>
            <person name="Sadowski N."/>
            <person name="Timp W."/>
            <person name="Ptitsyn A."/>
            <person name="Khanna P."/>
            <person name="Romanova D.Y."/>
            <person name="Williams P."/>
            <person name="Greenwood S.J."/>
            <person name="Moroz L.L."/>
            <person name="Walt D.R."/>
            <person name="Bodnar A.G."/>
        </authorList>
    </citation>
    <scope>NUCLEOTIDE SEQUENCE</scope>
    <source>
        <strain evidence="3">GMGI-L3</strain>
    </source>
</reference>
<name>A0A8J5JMT1_HOMAM</name>
<dbReference type="Proteomes" id="UP000747542">
    <property type="component" value="Unassembled WGS sequence"/>
</dbReference>
<dbReference type="InterPro" id="IPR013766">
    <property type="entry name" value="Thioredoxin_domain"/>
</dbReference>
<proteinExistence type="predicted"/>
<dbReference type="GO" id="GO:0005929">
    <property type="term" value="C:cilium"/>
    <property type="evidence" value="ECO:0007669"/>
    <property type="project" value="TreeGrafter"/>
</dbReference>
<comment type="caution">
    <text evidence="3">The sequence shown here is derived from an EMBL/GenBank/DDBJ whole genome shotgun (WGS) entry which is preliminary data.</text>
</comment>
<evidence type="ECO:0000313" key="4">
    <source>
        <dbReference type="Proteomes" id="UP000747542"/>
    </source>
</evidence>
<organism evidence="3 4">
    <name type="scientific">Homarus americanus</name>
    <name type="common">American lobster</name>
    <dbReference type="NCBI Taxonomy" id="6706"/>
    <lineage>
        <taxon>Eukaryota</taxon>
        <taxon>Metazoa</taxon>
        <taxon>Ecdysozoa</taxon>
        <taxon>Arthropoda</taxon>
        <taxon>Crustacea</taxon>
        <taxon>Multicrustacea</taxon>
        <taxon>Malacostraca</taxon>
        <taxon>Eumalacostraca</taxon>
        <taxon>Eucarida</taxon>
        <taxon>Decapoda</taxon>
        <taxon>Pleocyemata</taxon>
        <taxon>Astacidea</taxon>
        <taxon>Nephropoidea</taxon>
        <taxon>Nephropidae</taxon>
        <taxon>Homarus</taxon>
    </lineage>
</organism>
<dbReference type="GO" id="GO:0060271">
    <property type="term" value="P:cilium assembly"/>
    <property type="evidence" value="ECO:0007669"/>
    <property type="project" value="TreeGrafter"/>
</dbReference>
<keyword evidence="4" id="KW-1185">Reference proteome</keyword>
<feature type="domain" description="Thioredoxin" evidence="2">
    <location>
        <begin position="395"/>
        <end position="499"/>
    </location>
</feature>
<dbReference type="InterPro" id="IPR036249">
    <property type="entry name" value="Thioredoxin-like_sf"/>
</dbReference>
<protein>
    <submittedName>
        <fullName evidence="3">Thioredoxin domain-containing protein 15-like</fullName>
    </submittedName>
</protein>
<dbReference type="PANTHER" id="PTHR14684:SF2">
    <property type="entry name" value="THIOREDOXIN DOMAIN-CONTAINING PROTEIN 15"/>
    <property type="match status" value="1"/>
</dbReference>
<dbReference type="Gene3D" id="3.40.30.10">
    <property type="entry name" value="Glutaredoxin"/>
    <property type="match status" value="1"/>
</dbReference>
<dbReference type="PANTHER" id="PTHR14684">
    <property type="entry name" value="THIOREDOXIN DOMAIN-CONTAINING PROTEIN 15"/>
    <property type="match status" value="1"/>
</dbReference>
<feature type="region of interest" description="Disordered" evidence="1">
    <location>
        <begin position="81"/>
        <end position="102"/>
    </location>
</feature>
<feature type="region of interest" description="Disordered" evidence="1">
    <location>
        <begin position="312"/>
        <end position="334"/>
    </location>
</feature>
<dbReference type="PROSITE" id="PS51352">
    <property type="entry name" value="THIOREDOXIN_2"/>
    <property type="match status" value="1"/>
</dbReference>
<evidence type="ECO:0000259" key="2">
    <source>
        <dbReference type="PROSITE" id="PS51352"/>
    </source>
</evidence>
<dbReference type="Pfam" id="PF00085">
    <property type="entry name" value="Thioredoxin"/>
    <property type="match status" value="1"/>
</dbReference>
<feature type="non-terminal residue" evidence="3">
    <location>
        <position position="571"/>
    </location>
</feature>
<dbReference type="SUPFAM" id="SSF52833">
    <property type="entry name" value="Thioredoxin-like"/>
    <property type="match status" value="1"/>
</dbReference>
<evidence type="ECO:0000313" key="3">
    <source>
        <dbReference type="EMBL" id="KAG7157348.1"/>
    </source>
</evidence>
<dbReference type="EMBL" id="JAHLQT010037514">
    <property type="protein sequence ID" value="KAG7157348.1"/>
    <property type="molecule type" value="Genomic_DNA"/>
</dbReference>
<dbReference type="InterPro" id="IPR042418">
    <property type="entry name" value="TXNDC15"/>
</dbReference>
<gene>
    <name evidence="3" type="primary">Txndc15-L</name>
    <name evidence="3" type="ORF">Hamer_G005765</name>
</gene>
<sequence>WKEVTVRCLCAAWRPLWPECVLQRDFEGFEELEEEAVVHEIVALGNSMGLEVDDDDVEELVEEHSKELSTEELLELHKEENETLKRSLTSEESGEEEDKEESRIIPAKDLKDAFFCWSKLSKLAEDYHPDVGSVQKAISVFNDNVMNYFWKVEMQRQLLHKNFVIILVLVFTAGVNSWESLEVSKDVELNENIDFQKTSISTENKNEVDALHDKEDSYSENSNPTLSNVKDTCSTIHDEKSCNLMDSAALDEDDDQSELSLLGEHDDKDVNTLPQEYCTNIAGEDNHDCQHQSDATLTNAMQDDQINGEEELVKSDKTSNGEVEDGDNNQDLGRNEILVHDYTGRVSEIDDLHPDLENVPLREILLKLKPEGLTDDEDEANMEEDIEIINATALMKLLQIDPNVTSRSSAGPCYLVYFFSPYCPFSVMGSPYVNALARSVPNIPVYGLDSIEHHSVNARYGVMGTPTLLLFHNGNGVGRYNASEYSVSQLLSFVKHYTDQDIININVTSSDFRATLPSQIAEGRPYALWAAWTFLISFASWLFLTSELCARLTEAILNNWREAEAQNDHQD</sequence>
<dbReference type="AlphaFoldDB" id="A0A8J5JMT1"/>
<accession>A0A8J5JMT1</accession>
<evidence type="ECO:0000256" key="1">
    <source>
        <dbReference type="SAM" id="MobiDB-lite"/>
    </source>
</evidence>